<name>A0A944QS18_9GAMM</name>
<dbReference type="InterPro" id="IPR014905">
    <property type="entry name" value="HIRAN"/>
</dbReference>
<evidence type="ECO:0000313" key="5">
    <source>
        <dbReference type="Proteomes" id="UP000770889"/>
    </source>
</evidence>
<dbReference type="AlphaFoldDB" id="A0A944QS18"/>
<evidence type="ECO:0000313" key="4">
    <source>
        <dbReference type="EMBL" id="MBT2988383.1"/>
    </source>
</evidence>
<sequence length="132" mass="15662">MKSQNFLVKLTKILGFPPGINPGSLSCPPRRKVMLQESPLAGFQYHRAAAIWPFLRVGEPLRLKREPSNPHDRYAIAVWFRNEHLGYIPRRENRTLARLLDQGEQLETTIVRLLEEENPWRKIRFRVEWLHR</sequence>
<keyword evidence="2" id="KW-0378">Hydrolase</keyword>
<proteinExistence type="predicted"/>
<dbReference type="Gene3D" id="3.30.70.2330">
    <property type="match status" value="1"/>
</dbReference>
<protein>
    <submittedName>
        <fullName evidence="4">HIRAN domain-containing protein</fullName>
    </submittedName>
</protein>
<dbReference type="GO" id="GO:0016818">
    <property type="term" value="F:hydrolase activity, acting on acid anhydrides, in phosphorus-containing anhydrides"/>
    <property type="evidence" value="ECO:0007669"/>
    <property type="project" value="InterPro"/>
</dbReference>
<dbReference type="EMBL" id="JAHHGM010000004">
    <property type="protein sequence ID" value="MBT2988383.1"/>
    <property type="molecule type" value="Genomic_DNA"/>
</dbReference>
<comment type="caution">
    <text evidence="4">The sequence shown here is derived from an EMBL/GenBank/DDBJ whole genome shotgun (WGS) entry which is preliminary data.</text>
</comment>
<organism evidence="4 5">
    <name type="scientific">Candidatus Thiodiazotropha taylori</name>
    <dbReference type="NCBI Taxonomy" id="2792791"/>
    <lineage>
        <taxon>Bacteria</taxon>
        <taxon>Pseudomonadati</taxon>
        <taxon>Pseudomonadota</taxon>
        <taxon>Gammaproteobacteria</taxon>
        <taxon>Chromatiales</taxon>
        <taxon>Sedimenticolaceae</taxon>
        <taxon>Candidatus Thiodiazotropha</taxon>
    </lineage>
</organism>
<dbReference type="PROSITE" id="PS51257">
    <property type="entry name" value="PROKAR_LIPOPROTEIN"/>
    <property type="match status" value="1"/>
</dbReference>
<evidence type="ECO:0000256" key="1">
    <source>
        <dbReference type="ARBA" id="ARBA00022723"/>
    </source>
</evidence>
<evidence type="ECO:0000256" key="2">
    <source>
        <dbReference type="ARBA" id="ARBA00022801"/>
    </source>
</evidence>
<accession>A0A944QS18</accession>
<dbReference type="Proteomes" id="UP000770889">
    <property type="component" value="Unassembled WGS sequence"/>
</dbReference>
<dbReference type="GO" id="GO:0008270">
    <property type="term" value="F:zinc ion binding"/>
    <property type="evidence" value="ECO:0007669"/>
    <property type="project" value="InterPro"/>
</dbReference>
<reference evidence="4 5" key="1">
    <citation type="submission" date="2021-05" db="EMBL/GenBank/DDBJ databases">
        <title>Genetic and Functional Diversity in Clade A Lucinid endosymbionts from the Bahamas.</title>
        <authorList>
            <person name="Giani N.M."/>
            <person name="Engel A.S."/>
            <person name="Campbell B.J."/>
        </authorList>
    </citation>
    <scope>NUCLEOTIDE SEQUENCE [LARGE SCALE GENOMIC DNA]</scope>
    <source>
        <strain evidence="4">LUC16012Gg_MoonRockCtena</strain>
    </source>
</reference>
<dbReference type="GO" id="GO:0003676">
    <property type="term" value="F:nucleic acid binding"/>
    <property type="evidence" value="ECO:0007669"/>
    <property type="project" value="InterPro"/>
</dbReference>
<evidence type="ECO:0000259" key="3">
    <source>
        <dbReference type="SMART" id="SM00910"/>
    </source>
</evidence>
<dbReference type="Pfam" id="PF08797">
    <property type="entry name" value="HIRAN"/>
    <property type="match status" value="1"/>
</dbReference>
<keyword evidence="1" id="KW-0479">Metal-binding</keyword>
<gene>
    <name evidence="4" type="ORF">KME65_05420</name>
</gene>
<dbReference type="SMART" id="SM00910">
    <property type="entry name" value="HIRAN"/>
    <property type="match status" value="1"/>
</dbReference>
<feature type="domain" description="HIRAN" evidence="3">
    <location>
        <begin position="33"/>
        <end position="131"/>
    </location>
</feature>